<gene>
    <name evidence="1" type="ORF">SAMN06265221_11172</name>
</gene>
<dbReference type="AlphaFoldDB" id="A0A521E5P9"/>
<keyword evidence="2" id="KW-1185">Reference proteome</keyword>
<sequence>MLDDMNVRNIPVKHFIPDLGLSFHTRGMNIPG</sequence>
<evidence type="ECO:0000313" key="1">
    <source>
        <dbReference type="EMBL" id="SMO79192.1"/>
    </source>
</evidence>
<dbReference type="Proteomes" id="UP000319014">
    <property type="component" value="Unassembled WGS sequence"/>
</dbReference>
<name>A0A521E5P9_9RHOB</name>
<proteinExistence type="predicted"/>
<organism evidence="1 2">
    <name type="scientific">Paracoccus laeviglucosivorans</name>
    <dbReference type="NCBI Taxonomy" id="1197861"/>
    <lineage>
        <taxon>Bacteria</taxon>
        <taxon>Pseudomonadati</taxon>
        <taxon>Pseudomonadota</taxon>
        <taxon>Alphaproteobacteria</taxon>
        <taxon>Rhodobacterales</taxon>
        <taxon>Paracoccaceae</taxon>
        <taxon>Paracoccus</taxon>
    </lineage>
</organism>
<dbReference type="EMBL" id="FXTK01000011">
    <property type="protein sequence ID" value="SMO79192.1"/>
    <property type="molecule type" value="Genomic_DNA"/>
</dbReference>
<evidence type="ECO:0000313" key="2">
    <source>
        <dbReference type="Proteomes" id="UP000319014"/>
    </source>
</evidence>
<accession>A0A521E5P9</accession>
<protein>
    <submittedName>
        <fullName evidence="1">Uncharacterized protein</fullName>
    </submittedName>
</protein>
<reference evidence="1 2" key="1">
    <citation type="submission" date="2017-05" db="EMBL/GenBank/DDBJ databases">
        <authorList>
            <person name="Varghese N."/>
            <person name="Submissions S."/>
        </authorList>
    </citation>
    <scope>NUCLEOTIDE SEQUENCE [LARGE SCALE GENOMIC DNA]</scope>
    <source>
        <strain evidence="1 2">DSM 100094</strain>
    </source>
</reference>